<keyword evidence="1" id="KW-0175">Coiled coil</keyword>
<feature type="coiled-coil region" evidence="1">
    <location>
        <begin position="529"/>
        <end position="665"/>
    </location>
</feature>
<dbReference type="EMBL" id="BMAT01010602">
    <property type="protein sequence ID" value="GFS28013.1"/>
    <property type="molecule type" value="Genomic_DNA"/>
</dbReference>
<feature type="coiled-coil region" evidence="1">
    <location>
        <begin position="306"/>
        <end position="375"/>
    </location>
</feature>
<dbReference type="Proteomes" id="UP000762676">
    <property type="component" value="Unassembled WGS sequence"/>
</dbReference>
<feature type="coiled-coil region" evidence="1">
    <location>
        <begin position="421"/>
        <end position="493"/>
    </location>
</feature>
<protein>
    <submittedName>
        <fullName evidence="3">Uncharacterized protein</fullName>
    </submittedName>
</protein>
<accession>A0AAV4K215</accession>
<name>A0AAV4K215_9GAST</name>
<feature type="coiled-coil region" evidence="1">
    <location>
        <begin position="945"/>
        <end position="1031"/>
    </location>
</feature>
<evidence type="ECO:0000313" key="3">
    <source>
        <dbReference type="EMBL" id="GFS28013.1"/>
    </source>
</evidence>
<dbReference type="AlphaFoldDB" id="A0AAV4K215"/>
<evidence type="ECO:0000313" key="4">
    <source>
        <dbReference type="Proteomes" id="UP000762676"/>
    </source>
</evidence>
<keyword evidence="4" id="KW-1185">Reference proteome</keyword>
<feature type="coiled-coil region" evidence="1">
    <location>
        <begin position="1068"/>
        <end position="1120"/>
    </location>
</feature>
<comment type="caution">
    <text evidence="3">The sequence shown here is derived from an EMBL/GenBank/DDBJ whole genome shotgun (WGS) entry which is preliminary data.</text>
</comment>
<gene>
    <name evidence="3" type="ORF">ElyMa_005326800</name>
</gene>
<feature type="region of interest" description="Disordered" evidence="2">
    <location>
        <begin position="713"/>
        <end position="733"/>
    </location>
</feature>
<reference evidence="3 4" key="1">
    <citation type="journal article" date="2021" name="Elife">
        <title>Chloroplast acquisition without the gene transfer in kleptoplastic sea slugs, Plakobranchus ocellatus.</title>
        <authorList>
            <person name="Maeda T."/>
            <person name="Takahashi S."/>
            <person name="Yoshida T."/>
            <person name="Shimamura S."/>
            <person name="Takaki Y."/>
            <person name="Nagai Y."/>
            <person name="Toyoda A."/>
            <person name="Suzuki Y."/>
            <person name="Arimoto A."/>
            <person name="Ishii H."/>
            <person name="Satoh N."/>
            <person name="Nishiyama T."/>
            <person name="Hasebe M."/>
            <person name="Maruyama T."/>
            <person name="Minagawa J."/>
            <person name="Obokata J."/>
            <person name="Shigenobu S."/>
        </authorList>
    </citation>
    <scope>NUCLEOTIDE SEQUENCE [LARGE SCALE GENOMIC DNA]</scope>
</reference>
<sequence length="1168" mass="131127">METDIDMEIYADPTPENVTQQKPMQYTAPRTPLTDVRNLAHNRFDYQITPRKLVEQAQSRRSKRLEPLTLRIASPPTSSQSLTKDLSSSLCNLEDLDVGAEIVLNNFERLSLGSKLQLPLDFCDEREVGDFSAEQSSQNLVKTPIPKNHHLYSDHTYLTSNFWNELKHDSEKTNVTSVIDSCVGTDTVFSMIDKCIGPDECSKFKDVGSDALLLSVVTDTCVGTDAVWDELAPLNLVDVSMVTEDAVTLDSSMLAIPDCLSRETMTESHMTDTASSMTPFKLGKHGSRLTAEEVRRQHPRVIANQIDAVMLSNQRLEKQVKSLEKEKTLLKTALKESKSALHDCETSLAELKKSLEDKQQMLSQQENVLMEERMKCWNAEETLQSNTLELERKCHDLERLRLESELSFAEELERFQKEAEANSYKTQFQSAQQKIQELQAVEREYLQLASEVEKAHSLQDHLRKAMLQLKATVNGLVKDKLQLQTENENLKKSCVSKEVDLDVLRFINQELLSDNENMKELVPQSEKCIAELEGSLKSANAAISQLQEELSRRLVDIADVTEAKEELRREKALMIIQLSEQQDSETVALQALEEAETELSKTEEALANERAVLAAGKEMHEKMKVEFEEKTLKLEMEVQHLEELLDKCELKRDAQEQELFECQEQLYTLQDIKTVFDNTTQDVDSGVSAMENLQEQMEALILTLNRKIDKGKSKHQSFEIRSSTPKNEKHSRRSFVAQVLSNLNQSQRLGLMSSKYPHDLTMGASYSSHRHHKQQSNVEFGASSTKSGVAAAALLSPHSQSFCGVASNHKTAVMTAAPSSSRKSVSFSEPGSRRALFVNSVVAEDQASPDKQCGLVSMSALMSAVEEDKHSATPGFARIKSIPLTKAGGRIADAGGLEGAEISGKSCGTLMGSSPLSDKVQTLAQLFSQVLKAVELVDRQAYLSIKDGQEELEFVKEQLRHEEAITRDLQADVEKKSKSLDVLNSRQKELQNRVSEMTTSLLTFHDQSLQISRLEEEKRDMKWKMADLEGQCSLLSDHLEAVVKKLDAAMAGQAGQAQCDGEISGHEVLALKKRNHELMVKLQAEQEQYRDLGDKAVQRMKLLESNWKKAESEVRRLDELIEDVREGCVSSQAQSTHPLILDIVRVIDGKLPSLARAAKQKENKGQWY</sequence>
<proteinExistence type="predicted"/>
<evidence type="ECO:0000256" key="1">
    <source>
        <dbReference type="SAM" id="Coils"/>
    </source>
</evidence>
<dbReference type="SUPFAM" id="SSF90257">
    <property type="entry name" value="Myosin rod fragments"/>
    <property type="match status" value="1"/>
</dbReference>
<evidence type="ECO:0000256" key="2">
    <source>
        <dbReference type="SAM" id="MobiDB-lite"/>
    </source>
</evidence>
<organism evidence="3 4">
    <name type="scientific">Elysia marginata</name>
    <dbReference type="NCBI Taxonomy" id="1093978"/>
    <lineage>
        <taxon>Eukaryota</taxon>
        <taxon>Metazoa</taxon>
        <taxon>Spiralia</taxon>
        <taxon>Lophotrochozoa</taxon>
        <taxon>Mollusca</taxon>
        <taxon>Gastropoda</taxon>
        <taxon>Heterobranchia</taxon>
        <taxon>Euthyneura</taxon>
        <taxon>Panpulmonata</taxon>
        <taxon>Sacoglossa</taxon>
        <taxon>Placobranchoidea</taxon>
        <taxon>Plakobranchidae</taxon>
        <taxon>Elysia</taxon>
    </lineage>
</organism>